<dbReference type="GeneID" id="113471878"/>
<dbReference type="Gene3D" id="3.30.70.1820">
    <property type="entry name" value="L1 transposable element, RRM domain"/>
    <property type="match status" value="1"/>
</dbReference>
<dbReference type="Proteomes" id="UP000079169">
    <property type="component" value="Unplaced"/>
</dbReference>
<evidence type="ECO:0000313" key="3">
    <source>
        <dbReference type="RefSeq" id="XP_026687140.1"/>
    </source>
</evidence>
<sequence length="264" mass="29791">MDSNTVGQIKSLLEEFRSGMESVKRLTPTRKDQPDVQKSFSLLEQAFGLFQSAVNVELGKISSRLTTVEDRQENLDQYSRRNCLLFRGIHGSGDGAEDEKGCLELVMDVIKNKLQLNLSEEVVERCHRLGVKRNPDHVRPIIVKFYSYRYRNQVFGSKKLLKGTRITICEFLTKNRMAVLNKARDVHGKEKCWTSDGKVIIKLVVNNRERKVVATKLEHVPQSGSEPQPSAPPPEPAGTSGKAKPPAAKKTNTVTPRELLRLRN</sequence>
<evidence type="ECO:0000256" key="1">
    <source>
        <dbReference type="SAM" id="MobiDB-lite"/>
    </source>
</evidence>
<accession>A0A3Q0JJZ2</accession>
<feature type="compositionally biased region" description="Low complexity" evidence="1">
    <location>
        <begin position="237"/>
        <end position="256"/>
    </location>
</feature>
<gene>
    <name evidence="3" type="primary">LOC113471878</name>
</gene>
<dbReference type="RefSeq" id="XP_026687140.1">
    <property type="nucleotide sequence ID" value="XM_026831339.1"/>
</dbReference>
<evidence type="ECO:0000313" key="2">
    <source>
        <dbReference type="Proteomes" id="UP000079169"/>
    </source>
</evidence>
<feature type="region of interest" description="Disordered" evidence="1">
    <location>
        <begin position="218"/>
        <end position="264"/>
    </location>
</feature>
<name>A0A3Q0JJZ2_DIACI</name>
<dbReference type="PaxDb" id="121845-A0A3Q0JJZ2"/>
<dbReference type="KEGG" id="dci:113471878"/>
<reference evidence="3" key="1">
    <citation type="submission" date="2025-08" db="UniProtKB">
        <authorList>
            <consortium name="RefSeq"/>
        </authorList>
    </citation>
    <scope>IDENTIFICATION</scope>
</reference>
<organism evidence="2 3">
    <name type="scientific">Diaphorina citri</name>
    <name type="common">Asian citrus psyllid</name>
    <dbReference type="NCBI Taxonomy" id="121845"/>
    <lineage>
        <taxon>Eukaryota</taxon>
        <taxon>Metazoa</taxon>
        <taxon>Ecdysozoa</taxon>
        <taxon>Arthropoda</taxon>
        <taxon>Hexapoda</taxon>
        <taxon>Insecta</taxon>
        <taxon>Pterygota</taxon>
        <taxon>Neoptera</taxon>
        <taxon>Paraneoptera</taxon>
        <taxon>Hemiptera</taxon>
        <taxon>Sternorrhyncha</taxon>
        <taxon>Psylloidea</taxon>
        <taxon>Psyllidae</taxon>
        <taxon>Diaphorininae</taxon>
        <taxon>Diaphorina</taxon>
    </lineage>
</organism>
<keyword evidence="2" id="KW-1185">Reference proteome</keyword>
<dbReference type="AlphaFoldDB" id="A0A3Q0JJZ2"/>
<proteinExistence type="predicted"/>
<protein>
    <submittedName>
        <fullName evidence="3">Uncharacterized protein LOC113471878</fullName>
    </submittedName>
</protein>
<dbReference type="STRING" id="121845.A0A3Q0JJZ2"/>